<dbReference type="Pfam" id="PF00501">
    <property type="entry name" value="AMP-binding"/>
    <property type="match status" value="1"/>
</dbReference>
<evidence type="ECO:0000259" key="1">
    <source>
        <dbReference type="Pfam" id="PF00501"/>
    </source>
</evidence>
<sequence length="172" mass="18078">MAQLNDWPWRYWARRRPADTALTVERQTVSWRQLRQRVDALAAGFQRQGVTPGCGVALCGNNNYPLLLAYLALLQCGARLLPLNPALPAQTLAALLLALDMRFAVAPDGAPAGISGVPLLDVDAAGSAEACDSGWQPGRLATLTLTSGSSGLPKAAGTAAPDIWPARKGCCS</sequence>
<dbReference type="AlphaFoldDB" id="A0A447QFU0"/>
<dbReference type="PANTHER" id="PTHR43767:SF1">
    <property type="entry name" value="NONRIBOSOMAL PEPTIDE SYNTHASE PES1 (EUROFUNG)-RELATED"/>
    <property type="match status" value="1"/>
</dbReference>
<proteinExistence type="predicted"/>
<dbReference type="InterPro" id="IPR050237">
    <property type="entry name" value="ATP-dep_AMP-bd_enzyme"/>
</dbReference>
<dbReference type="Gene3D" id="3.40.50.12780">
    <property type="entry name" value="N-terminal domain of ligase-like"/>
    <property type="match status" value="1"/>
</dbReference>
<dbReference type="PROSITE" id="PS00455">
    <property type="entry name" value="AMP_BINDING"/>
    <property type="match status" value="1"/>
</dbReference>
<evidence type="ECO:0000313" key="3">
    <source>
        <dbReference type="Proteomes" id="UP000271603"/>
    </source>
</evidence>
<dbReference type="InterPro" id="IPR020845">
    <property type="entry name" value="AMP-binding_CS"/>
</dbReference>
<protein>
    <submittedName>
        <fullName evidence="2">2-succinylbenzoate--CoA ligase</fullName>
        <ecNumber evidence="2">6.2.1.26</ecNumber>
    </submittedName>
</protein>
<dbReference type="PANTHER" id="PTHR43767">
    <property type="entry name" value="LONG-CHAIN-FATTY-ACID--COA LIGASE"/>
    <property type="match status" value="1"/>
</dbReference>
<gene>
    <name evidence="2" type="primary">menE_2</name>
    <name evidence="2" type="ORF">NCTC9419_00614</name>
</gene>
<feature type="domain" description="AMP-dependent synthetase/ligase" evidence="1">
    <location>
        <begin position="11"/>
        <end position="156"/>
    </location>
</feature>
<evidence type="ECO:0000313" key="2">
    <source>
        <dbReference type="EMBL" id="VEA68792.1"/>
    </source>
</evidence>
<organism evidence="2 3">
    <name type="scientific">Serratia rubidaea</name>
    <name type="common">Serratia marinorubra</name>
    <dbReference type="NCBI Taxonomy" id="61652"/>
    <lineage>
        <taxon>Bacteria</taxon>
        <taxon>Pseudomonadati</taxon>
        <taxon>Pseudomonadota</taxon>
        <taxon>Gammaproteobacteria</taxon>
        <taxon>Enterobacterales</taxon>
        <taxon>Yersiniaceae</taxon>
        <taxon>Serratia</taxon>
    </lineage>
</organism>
<dbReference type="GO" id="GO:0008756">
    <property type="term" value="F:o-succinylbenzoate-CoA ligase activity"/>
    <property type="evidence" value="ECO:0007669"/>
    <property type="project" value="UniProtKB-EC"/>
</dbReference>
<dbReference type="InterPro" id="IPR000873">
    <property type="entry name" value="AMP-dep_synth/lig_dom"/>
</dbReference>
<name>A0A447QFU0_SERRU</name>
<accession>A0A447QFU0</accession>
<dbReference type="EMBL" id="LR134155">
    <property type="protein sequence ID" value="VEA68792.1"/>
    <property type="molecule type" value="Genomic_DNA"/>
</dbReference>
<dbReference type="InterPro" id="IPR042099">
    <property type="entry name" value="ANL_N_sf"/>
</dbReference>
<reference evidence="2 3" key="1">
    <citation type="submission" date="2018-12" db="EMBL/GenBank/DDBJ databases">
        <authorList>
            <consortium name="Pathogen Informatics"/>
        </authorList>
    </citation>
    <scope>NUCLEOTIDE SEQUENCE [LARGE SCALE GENOMIC DNA]</scope>
    <source>
        <strain evidence="2 3">NCTC9419</strain>
    </source>
</reference>
<keyword evidence="2" id="KW-0436">Ligase</keyword>
<dbReference type="EC" id="6.2.1.26" evidence="2"/>
<dbReference type="Proteomes" id="UP000271603">
    <property type="component" value="Chromosome"/>
</dbReference>
<dbReference type="SUPFAM" id="SSF56801">
    <property type="entry name" value="Acetyl-CoA synthetase-like"/>
    <property type="match status" value="1"/>
</dbReference>